<dbReference type="Gene3D" id="1.10.40.50">
    <property type="entry name" value="Probable gtpase engc, domain 3"/>
    <property type="match status" value="1"/>
</dbReference>
<dbReference type="InterPro" id="IPR027417">
    <property type="entry name" value="P-loop_NTPase"/>
</dbReference>
<dbReference type="Proteomes" id="UP001302257">
    <property type="component" value="Chromosome"/>
</dbReference>
<keyword evidence="8 10" id="KW-0694">RNA-binding</keyword>
<evidence type="ECO:0000256" key="2">
    <source>
        <dbReference type="ARBA" id="ARBA00022517"/>
    </source>
</evidence>
<dbReference type="SUPFAM" id="SSF50249">
    <property type="entry name" value="Nucleic acid-binding proteins"/>
    <property type="match status" value="1"/>
</dbReference>
<feature type="binding site" evidence="10">
    <location>
        <position position="261"/>
    </location>
    <ligand>
        <name>Zn(2+)</name>
        <dbReference type="ChEBI" id="CHEBI:29105"/>
    </ligand>
</feature>
<comment type="function">
    <text evidence="10">One of several proteins that assist in the late maturation steps of the functional core of the 30S ribosomal subunit. Helps release RbfA from mature subunits. May play a role in the assembly of ribosomal proteins into the subunit. Circularly permuted GTPase that catalyzes slow GTP hydrolysis, GTPase activity is stimulated by the 30S ribosomal subunit.</text>
</comment>
<feature type="binding site" evidence="10">
    <location>
        <position position="268"/>
    </location>
    <ligand>
        <name>Zn(2+)</name>
        <dbReference type="ChEBI" id="CHEBI:29105"/>
    </ligand>
</feature>
<evidence type="ECO:0000256" key="6">
    <source>
        <dbReference type="ARBA" id="ARBA00022801"/>
    </source>
</evidence>
<dbReference type="PROSITE" id="PS50936">
    <property type="entry name" value="ENGC_GTPASE"/>
    <property type="match status" value="1"/>
</dbReference>
<feature type="binding site" evidence="10">
    <location>
        <begin position="119"/>
        <end position="122"/>
    </location>
    <ligand>
        <name>GTP</name>
        <dbReference type="ChEBI" id="CHEBI:37565"/>
    </ligand>
</feature>
<protein>
    <recommendedName>
        <fullName evidence="10">Small ribosomal subunit biogenesis GTPase RsgA</fullName>
        <ecNumber evidence="10">3.6.1.-</ecNumber>
    </recommendedName>
</protein>
<sequence>MNQHLLEPGLVVAGHGRHVWVETPDGRRLICHPRGKKSVTVVGDQVLWKATQDEGTIEKVLPRRNLFYRQDEIRTKSFAANLDQVLILIAAEPEFSESQLSRALIAAEAERIRPIIALNKSDLAEPFGRAWDRLGIYRDMGYTLLPLALKPKAEGALATELALLLELMQGKTTLVLGPSGSGKSTLINRLLPHADVLTNEISTALNSGKHTTTSTSLYWVDEAKTTAVIDSPGFQEFGLNHIDPMHLAGLMPDIKAHAGDCKFYNCSHLHEPGCGVLNQMKEAPGAGGISANRYKIYSDLFAELSQTRY</sequence>
<dbReference type="Gene3D" id="2.40.50.140">
    <property type="entry name" value="Nucleic acid-binding proteins"/>
    <property type="match status" value="1"/>
</dbReference>
<keyword evidence="4 10" id="KW-0699">rRNA-binding</keyword>
<dbReference type="InterPro" id="IPR030378">
    <property type="entry name" value="G_CP_dom"/>
</dbReference>
<comment type="cofactor">
    <cofactor evidence="10">
        <name>Zn(2+)</name>
        <dbReference type="ChEBI" id="CHEBI:29105"/>
    </cofactor>
    <text evidence="10">Binds 1 zinc ion per subunit.</text>
</comment>
<evidence type="ECO:0000259" key="11">
    <source>
        <dbReference type="PROSITE" id="PS50936"/>
    </source>
</evidence>
<evidence type="ECO:0000256" key="4">
    <source>
        <dbReference type="ARBA" id="ARBA00022730"/>
    </source>
</evidence>
<evidence type="ECO:0000256" key="10">
    <source>
        <dbReference type="HAMAP-Rule" id="MF_01820"/>
    </source>
</evidence>
<keyword evidence="14" id="KW-1185">Reference proteome</keyword>
<dbReference type="InterPro" id="IPR031944">
    <property type="entry name" value="RsgA_N"/>
</dbReference>
<evidence type="ECO:0000313" key="13">
    <source>
        <dbReference type="EMBL" id="WNO06579.1"/>
    </source>
</evidence>
<evidence type="ECO:0000256" key="8">
    <source>
        <dbReference type="ARBA" id="ARBA00022884"/>
    </source>
</evidence>
<evidence type="ECO:0000259" key="12">
    <source>
        <dbReference type="PROSITE" id="PS51721"/>
    </source>
</evidence>
<dbReference type="InterPro" id="IPR010914">
    <property type="entry name" value="RsgA_GTPase_dom"/>
</dbReference>
<evidence type="ECO:0000256" key="1">
    <source>
        <dbReference type="ARBA" id="ARBA00022490"/>
    </source>
</evidence>
<dbReference type="InterPro" id="IPR012340">
    <property type="entry name" value="NA-bd_OB-fold"/>
</dbReference>
<evidence type="ECO:0000256" key="7">
    <source>
        <dbReference type="ARBA" id="ARBA00022833"/>
    </source>
</evidence>
<evidence type="ECO:0000256" key="9">
    <source>
        <dbReference type="ARBA" id="ARBA00023134"/>
    </source>
</evidence>
<name>A0ABZ0B4I3_9BURK</name>
<evidence type="ECO:0000256" key="5">
    <source>
        <dbReference type="ARBA" id="ARBA00022741"/>
    </source>
</evidence>
<dbReference type="SUPFAM" id="SSF52540">
    <property type="entry name" value="P-loop containing nucleoside triphosphate hydrolases"/>
    <property type="match status" value="1"/>
</dbReference>
<dbReference type="EC" id="3.6.1.-" evidence="10"/>
<feature type="binding site" evidence="10">
    <location>
        <begin position="177"/>
        <end position="185"/>
    </location>
    <ligand>
        <name>GTP</name>
        <dbReference type="ChEBI" id="CHEBI:37565"/>
    </ligand>
</feature>
<feature type="domain" description="CP-type G" evidence="12">
    <location>
        <begin position="69"/>
        <end position="237"/>
    </location>
</feature>
<gene>
    <name evidence="10 13" type="primary">rsgA</name>
    <name evidence="13" type="ORF">RAN89_09165</name>
</gene>
<dbReference type="CDD" id="cd04466">
    <property type="entry name" value="S1_YloQ_GTPase"/>
    <property type="match status" value="1"/>
</dbReference>
<keyword evidence="9 10" id="KW-0342">GTP-binding</keyword>
<accession>A0ABZ0B4I3</accession>
<keyword evidence="3 10" id="KW-0479">Metal-binding</keyword>
<dbReference type="PANTHER" id="PTHR32120:SF11">
    <property type="entry name" value="SMALL RIBOSOMAL SUBUNIT BIOGENESIS GTPASE RSGA 1, MITOCHONDRIAL-RELATED"/>
    <property type="match status" value="1"/>
</dbReference>
<organism evidence="13 14">
    <name type="scientific">Rhodoferax mekongensis</name>
    <dbReference type="NCBI Taxonomy" id="3068341"/>
    <lineage>
        <taxon>Bacteria</taxon>
        <taxon>Pseudomonadati</taxon>
        <taxon>Pseudomonadota</taxon>
        <taxon>Betaproteobacteria</taxon>
        <taxon>Burkholderiales</taxon>
        <taxon>Comamonadaceae</taxon>
        <taxon>Rhodoferax</taxon>
    </lineage>
</organism>
<comment type="subcellular location">
    <subcellularLocation>
        <location evidence="10">Cytoplasm</location>
    </subcellularLocation>
</comment>
<dbReference type="RefSeq" id="WP_313869268.1">
    <property type="nucleotide sequence ID" value="NZ_CP132507.1"/>
</dbReference>
<evidence type="ECO:0000313" key="14">
    <source>
        <dbReference type="Proteomes" id="UP001302257"/>
    </source>
</evidence>
<comment type="subunit">
    <text evidence="10">Monomer. Associates with 30S ribosomal subunit, binds 16S rRNA.</text>
</comment>
<dbReference type="Gene3D" id="3.40.50.300">
    <property type="entry name" value="P-loop containing nucleotide triphosphate hydrolases"/>
    <property type="match status" value="1"/>
</dbReference>
<feature type="binding site" evidence="10">
    <location>
        <position position="266"/>
    </location>
    <ligand>
        <name>Zn(2+)</name>
        <dbReference type="ChEBI" id="CHEBI:29105"/>
    </ligand>
</feature>
<dbReference type="Pfam" id="PF03193">
    <property type="entry name" value="RsgA_GTPase"/>
    <property type="match status" value="1"/>
</dbReference>
<keyword evidence="6 10" id="KW-0378">Hydrolase</keyword>
<dbReference type="EMBL" id="CP132507">
    <property type="protein sequence ID" value="WNO06579.1"/>
    <property type="molecule type" value="Genomic_DNA"/>
</dbReference>
<dbReference type="CDD" id="cd01854">
    <property type="entry name" value="YjeQ_EngC"/>
    <property type="match status" value="1"/>
</dbReference>
<feature type="binding site" evidence="10">
    <location>
        <position position="274"/>
    </location>
    <ligand>
        <name>Zn(2+)</name>
        <dbReference type="ChEBI" id="CHEBI:29105"/>
    </ligand>
</feature>
<comment type="similarity">
    <text evidence="10">Belongs to the TRAFAC class YlqF/YawG GTPase family. RsgA subfamily.</text>
</comment>
<dbReference type="PROSITE" id="PS51721">
    <property type="entry name" value="G_CP"/>
    <property type="match status" value="1"/>
</dbReference>
<proteinExistence type="inferred from homology"/>
<dbReference type="InterPro" id="IPR004881">
    <property type="entry name" value="Ribosome_biogen_GTPase_RsgA"/>
</dbReference>
<dbReference type="PANTHER" id="PTHR32120">
    <property type="entry name" value="SMALL RIBOSOMAL SUBUNIT BIOGENESIS GTPASE RSGA"/>
    <property type="match status" value="1"/>
</dbReference>
<reference evidence="13 14" key="1">
    <citation type="submission" date="2023-08" db="EMBL/GenBank/DDBJ databases">
        <title>Rhodoferax potami sp. nov. and Rhodoferax mekongensis sp. nov., isolated from the Mekong River in Thailand.</title>
        <authorList>
            <person name="Kitikhun S."/>
            <person name="Charoenyingcharoen P."/>
            <person name="Siriarchawattana P."/>
            <person name="Likhitrattanapisal S."/>
            <person name="Nilsakha T."/>
            <person name="Chanpet A."/>
            <person name="Rattanawaree P."/>
            <person name="Ingsriswang S."/>
        </authorList>
    </citation>
    <scope>NUCLEOTIDE SEQUENCE [LARGE SCALE GENOMIC DNA]</scope>
    <source>
        <strain evidence="13 14">TBRC 17307</strain>
    </source>
</reference>
<keyword evidence="1 10" id="KW-0963">Cytoplasm</keyword>
<keyword evidence="2 10" id="KW-0690">Ribosome biogenesis</keyword>
<evidence type="ECO:0000256" key="3">
    <source>
        <dbReference type="ARBA" id="ARBA00022723"/>
    </source>
</evidence>
<keyword evidence="5 10" id="KW-0547">Nucleotide-binding</keyword>
<keyword evidence="7 10" id="KW-0862">Zinc</keyword>
<dbReference type="NCBIfam" id="TIGR00157">
    <property type="entry name" value="ribosome small subunit-dependent GTPase A"/>
    <property type="match status" value="1"/>
</dbReference>
<dbReference type="HAMAP" id="MF_01820">
    <property type="entry name" value="GTPase_RsgA"/>
    <property type="match status" value="1"/>
</dbReference>
<feature type="domain" description="EngC GTPase" evidence="11">
    <location>
        <begin position="80"/>
        <end position="235"/>
    </location>
</feature>